<evidence type="ECO:0000313" key="10">
    <source>
        <dbReference type="EMBL" id="BDR56510.1"/>
    </source>
</evidence>
<dbReference type="InterPro" id="IPR023091">
    <property type="entry name" value="MetalPrtase_cat_dom_sf_prd"/>
</dbReference>
<keyword evidence="6 9" id="KW-0255">Endonuclease</keyword>
<dbReference type="AlphaFoldDB" id="A0AAU9D2I7"/>
<dbReference type="InterPro" id="IPR002036">
    <property type="entry name" value="YbeY"/>
</dbReference>
<keyword evidence="11" id="KW-1185">Reference proteome</keyword>
<evidence type="ECO:0000256" key="2">
    <source>
        <dbReference type="ARBA" id="ARBA00022517"/>
    </source>
</evidence>
<dbReference type="PANTHER" id="PTHR46986:SF1">
    <property type="entry name" value="ENDORIBONUCLEASE YBEY, CHLOROPLASTIC"/>
    <property type="match status" value="1"/>
</dbReference>
<dbReference type="PROSITE" id="PS01306">
    <property type="entry name" value="UPF0054"/>
    <property type="match status" value="1"/>
</dbReference>
<comment type="similarity">
    <text evidence="1 9">Belongs to the endoribonuclease YbeY family.</text>
</comment>
<dbReference type="NCBIfam" id="TIGR00043">
    <property type="entry name" value="rRNA maturation RNase YbeY"/>
    <property type="match status" value="1"/>
</dbReference>
<evidence type="ECO:0000256" key="7">
    <source>
        <dbReference type="ARBA" id="ARBA00022801"/>
    </source>
</evidence>
<dbReference type="KEGG" id="xak:KIMC2_10720"/>
<reference evidence="10 11" key="1">
    <citation type="journal article" date="2023" name="Microbiol. Spectr.">
        <title>Symbiosis of Carpenter Bees with Uncharacterized Lactic Acid Bacteria Showing NAD Auxotrophy.</title>
        <authorList>
            <person name="Kawasaki S."/>
            <person name="Ozawa K."/>
            <person name="Mori T."/>
            <person name="Yamamoto A."/>
            <person name="Ito M."/>
            <person name="Ohkuma M."/>
            <person name="Sakamoto M."/>
            <person name="Matsutani M."/>
        </authorList>
    </citation>
    <scope>NUCLEOTIDE SEQUENCE [LARGE SCALE GENOMIC DNA]</scope>
    <source>
        <strain evidence="10 11">KimC2</strain>
    </source>
</reference>
<evidence type="ECO:0000256" key="8">
    <source>
        <dbReference type="ARBA" id="ARBA00022833"/>
    </source>
</evidence>
<protein>
    <recommendedName>
        <fullName evidence="9">Endoribonuclease YbeY</fullName>
        <ecNumber evidence="9">3.1.-.-</ecNumber>
    </recommendedName>
</protein>
<proteinExistence type="inferred from homology"/>
<name>A0AAU9D2I7_9LACO</name>
<dbReference type="Pfam" id="PF02130">
    <property type="entry name" value="YbeY"/>
    <property type="match status" value="1"/>
</dbReference>
<dbReference type="EC" id="3.1.-.-" evidence="9"/>
<dbReference type="RefSeq" id="WP_317698467.1">
    <property type="nucleotide sequence ID" value="NZ_AP026801.1"/>
</dbReference>
<keyword evidence="8 9" id="KW-0862">Zinc</keyword>
<dbReference type="InterPro" id="IPR020549">
    <property type="entry name" value="YbeY_CS"/>
</dbReference>
<evidence type="ECO:0000256" key="1">
    <source>
        <dbReference type="ARBA" id="ARBA00010875"/>
    </source>
</evidence>
<evidence type="ECO:0000256" key="3">
    <source>
        <dbReference type="ARBA" id="ARBA00022552"/>
    </source>
</evidence>
<dbReference type="GO" id="GO:0008270">
    <property type="term" value="F:zinc ion binding"/>
    <property type="evidence" value="ECO:0007669"/>
    <property type="project" value="UniProtKB-UniRule"/>
</dbReference>
<keyword evidence="2 9" id="KW-0690">Ribosome biogenesis</keyword>
<sequence length="156" mass="17988">MDLEINNKENSLPDKYLKEVKDLIELGGEKLKHLDDTQISINFVSDEEIHSINKEYRNKDLVTDVISFAIEDDEDPNVLEAFKNEGIPRDLGDLFIAPNFVFKRAEEMGHSKERELGYTVIHGLLHLSGYDHITPEDEAEMITLQEEILETYGLKR</sequence>
<dbReference type="Gene3D" id="3.40.390.30">
    <property type="entry name" value="Metalloproteases ('zincins'), catalytic domain"/>
    <property type="match status" value="1"/>
</dbReference>
<organism evidence="10 11">
    <name type="scientific">Xylocopilactobacillus apis</name>
    <dbReference type="NCBI Taxonomy" id="2932183"/>
    <lineage>
        <taxon>Bacteria</taxon>
        <taxon>Bacillati</taxon>
        <taxon>Bacillota</taxon>
        <taxon>Bacilli</taxon>
        <taxon>Lactobacillales</taxon>
        <taxon>Lactobacillaceae</taxon>
        <taxon>Xylocopilactobacillus</taxon>
    </lineage>
</organism>
<keyword evidence="7 9" id="KW-0378">Hydrolase</keyword>
<dbReference type="SUPFAM" id="SSF55486">
    <property type="entry name" value="Metalloproteases ('zincins'), catalytic domain"/>
    <property type="match status" value="1"/>
</dbReference>
<dbReference type="GO" id="GO:0005737">
    <property type="term" value="C:cytoplasm"/>
    <property type="evidence" value="ECO:0007669"/>
    <property type="project" value="UniProtKB-SubCell"/>
</dbReference>
<feature type="binding site" evidence="9">
    <location>
        <position position="122"/>
    </location>
    <ligand>
        <name>Zn(2+)</name>
        <dbReference type="ChEBI" id="CHEBI:29105"/>
        <note>catalytic</note>
    </ligand>
</feature>
<dbReference type="PANTHER" id="PTHR46986">
    <property type="entry name" value="ENDORIBONUCLEASE YBEY, CHLOROPLASTIC"/>
    <property type="match status" value="1"/>
</dbReference>
<dbReference type="HAMAP" id="MF_00009">
    <property type="entry name" value="Endoribonucl_YbeY"/>
    <property type="match status" value="1"/>
</dbReference>
<evidence type="ECO:0000313" key="11">
    <source>
        <dbReference type="Proteomes" id="UP001321804"/>
    </source>
</evidence>
<keyword evidence="9" id="KW-0963">Cytoplasm</keyword>
<keyword evidence="4 9" id="KW-0540">Nuclease</keyword>
<dbReference type="GO" id="GO:0006364">
    <property type="term" value="P:rRNA processing"/>
    <property type="evidence" value="ECO:0007669"/>
    <property type="project" value="UniProtKB-UniRule"/>
</dbReference>
<evidence type="ECO:0000256" key="6">
    <source>
        <dbReference type="ARBA" id="ARBA00022759"/>
    </source>
</evidence>
<evidence type="ECO:0000256" key="4">
    <source>
        <dbReference type="ARBA" id="ARBA00022722"/>
    </source>
</evidence>
<gene>
    <name evidence="9 10" type="primary">ybeY</name>
    <name evidence="10" type="ORF">KIMC2_10720</name>
</gene>
<evidence type="ECO:0000256" key="9">
    <source>
        <dbReference type="HAMAP-Rule" id="MF_00009"/>
    </source>
</evidence>
<feature type="binding site" evidence="9">
    <location>
        <position position="132"/>
    </location>
    <ligand>
        <name>Zn(2+)</name>
        <dbReference type="ChEBI" id="CHEBI:29105"/>
        <note>catalytic</note>
    </ligand>
</feature>
<evidence type="ECO:0000256" key="5">
    <source>
        <dbReference type="ARBA" id="ARBA00022723"/>
    </source>
</evidence>
<accession>A0AAU9D2I7</accession>
<dbReference type="Proteomes" id="UP001321804">
    <property type="component" value="Chromosome"/>
</dbReference>
<keyword evidence="3 9" id="KW-0698">rRNA processing</keyword>
<comment type="subcellular location">
    <subcellularLocation>
        <location evidence="9">Cytoplasm</location>
    </subcellularLocation>
</comment>
<comment type="cofactor">
    <cofactor evidence="9">
        <name>Zn(2+)</name>
        <dbReference type="ChEBI" id="CHEBI:29105"/>
    </cofactor>
    <text evidence="9">Binds 1 zinc ion.</text>
</comment>
<dbReference type="GO" id="GO:0004521">
    <property type="term" value="F:RNA endonuclease activity"/>
    <property type="evidence" value="ECO:0007669"/>
    <property type="project" value="UniProtKB-UniRule"/>
</dbReference>
<dbReference type="GO" id="GO:0004222">
    <property type="term" value="F:metalloendopeptidase activity"/>
    <property type="evidence" value="ECO:0007669"/>
    <property type="project" value="InterPro"/>
</dbReference>
<dbReference type="EMBL" id="AP026801">
    <property type="protein sequence ID" value="BDR56510.1"/>
    <property type="molecule type" value="Genomic_DNA"/>
</dbReference>
<feature type="binding site" evidence="9">
    <location>
        <position position="126"/>
    </location>
    <ligand>
        <name>Zn(2+)</name>
        <dbReference type="ChEBI" id="CHEBI:29105"/>
        <note>catalytic</note>
    </ligand>
</feature>
<comment type="function">
    <text evidence="9">Single strand-specific metallo-endoribonuclease involved in late-stage 70S ribosome quality control and in maturation of the 3' terminus of the 16S rRNA.</text>
</comment>
<keyword evidence="5 9" id="KW-0479">Metal-binding</keyword>